<protein>
    <submittedName>
        <fullName evidence="2">Persulfide dioxygenase-sulfurtransferase CstB</fullName>
    </submittedName>
</protein>
<dbReference type="InterPro" id="IPR001763">
    <property type="entry name" value="Rhodanese-like_dom"/>
</dbReference>
<gene>
    <name evidence="2" type="primary">cstB</name>
    <name evidence="2" type="ORF">K8V85_08905</name>
</gene>
<name>A0A921H185_9STAP</name>
<feature type="non-terminal residue" evidence="2">
    <location>
        <position position="1"/>
    </location>
</feature>
<dbReference type="Pfam" id="PF00581">
    <property type="entry name" value="Rhodanese"/>
    <property type="match status" value="1"/>
</dbReference>
<reference evidence="2" key="2">
    <citation type="submission" date="2021-09" db="EMBL/GenBank/DDBJ databases">
        <authorList>
            <person name="Gilroy R."/>
        </authorList>
    </citation>
    <scope>NUCLEOTIDE SEQUENCE</scope>
    <source>
        <strain evidence="2">CHK149-3286</strain>
    </source>
</reference>
<dbReference type="SMART" id="SM00450">
    <property type="entry name" value="RHOD"/>
    <property type="match status" value="1"/>
</dbReference>
<dbReference type="PANTHER" id="PTHR45431:SF3">
    <property type="entry name" value="RHODANESE-LIKE DOMAIN-CONTAINING PROTEIN 15, CHLOROPLASTIC"/>
    <property type="match status" value="1"/>
</dbReference>
<dbReference type="InterPro" id="IPR036866">
    <property type="entry name" value="RibonucZ/Hydroxyglut_hydro"/>
</dbReference>
<dbReference type="PANTHER" id="PTHR45431">
    <property type="entry name" value="RHODANESE-LIKE DOMAIN-CONTAINING PROTEIN 15, CHLOROPLASTIC"/>
    <property type="match status" value="1"/>
</dbReference>
<evidence type="ECO:0000259" key="1">
    <source>
        <dbReference type="PROSITE" id="PS50206"/>
    </source>
</evidence>
<comment type="caution">
    <text evidence="2">The sequence shown here is derived from an EMBL/GenBank/DDBJ whole genome shotgun (WGS) entry which is preliminary data.</text>
</comment>
<evidence type="ECO:0000313" key="2">
    <source>
        <dbReference type="EMBL" id="HJF68417.1"/>
    </source>
</evidence>
<organism evidence="2 3">
    <name type="scientific">Staphylococcus kloosii</name>
    <dbReference type="NCBI Taxonomy" id="29384"/>
    <lineage>
        <taxon>Bacteria</taxon>
        <taxon>Bacillati</taxon>
        <taxon>Bacillota</taxon>
        <taxon>Bacilli</taxon>
        <taxon>Bacillales</taxon>
        <taxon>Staphylococcaceae</taxon>
        <taxon>Staphylococcus</taxon>
    </lineage>
</organism>
<sequence>DIGRPDLLEKSVQMEGTTEIGAKQMYQSIEGVKDLPDYIQIWPGHGAGSPCGKALGAIPMSTLGYEKINNWAFNVTDESKFVETLTSNQPAPPHHFAQMKKINQFGMNMYQPYNVFPSLDNVRIAFDLRSKEAFHGGHTEGTINIPYNKNFINQIGWYLDYENSIDLIGDKSTVEQATHTLQLIGFDNVAGYRLPKSEILTQSIHSVDMTGKEEYILDVRNEEEWNNGHLDQAVNIPHGKLLNENIPFNKEDKIYVHCESGVRSSIAVGILENKGYENVVNIREGYQDFPESLK</sequence>
<dbReference type="Proteomes" id="UP000706163">
    <property type="component" value="Unassembled WGS sequence"/>
</dbReference>
<dbReference type="EMBL" id="DYVT01000100">
    <property type="protein sequence ID" value="HJF68417.1"/>
    <property type="molecule type" value="Genomic_DNA"/>
</dbReference>
<dbReference type="InterPro" id="IPR052367">
    <property type="entry name" value="Thiosulfate_ST/Rhodanese-like"/>
</dbReference>
<dbReference type="AlphaFoldDB" id="A0A921H185"/>
<dbReference type="PROSITE" id="PS50206">
    <property type="entry name" value="RHODANESE_3"/>
    <property type="match status" value="1"/>
</dbReference>
<dbReference type="SUPFAM" id="SSF56281">
    <property type="entry name" value="Metallo-hydrolase/oxidoreductase"/>
    <property type="match status" value="1"/>
</dbReference>
<dbReference type="Gene3D" id="3.60.15.10">
    <property type="entry name" value="Ribonuclease Z/Hydroxyacylglutathione hydrolase-like"/>
    <property type="match status" value="1"/>
</dbReference>
<accession>A0A921H185</accession>
<reference evidence="2" key="1">
    <citation type="journal article" date="2021" name="PeerJ">
        <title>Extensive microbial diversity within the chicken gut microbiome revealed by metagenomics and culture.</title>
        <authorList>
            <person name="Gilroy R."/>
            <person name="Ravi A."/>
            <person name="Getino M."/>
            <person name="Pursley I."/>
            <person name="Horton D.L."/>
            <person name="Alikhan N.F."/>
            <person name="Baker D."/>
            <person name="Gharbi K."/>
            <person name="Hall N."/>
            <person name="Watson M."/>
            <person name="Adriaenssens E.M."/>
            <person name="Foster-Nyarko E."/>
            <person name="Jarju S."/>
            <person name="Secka A."/>
            <person name="Antonio M."/>
            <person name="Oren A."/>
            <person name="Chaudhuri R.R."/>
            <person name="La Ragione R."/>
            <person name="Hildebrand F."/>
            <person name="Pallen M.J."/>
        </authorList>
    </citation>
    <scope>NUCLEOTIDE SEQUENCE</scope>
    <source>
        <strain evidence="2">CHK149-3286</strain>
    </source>
</reference>
<dbReference type="GO" id="GO:0051213">
    <property type="term" value="F:dioxygenase activity"/>
    <property type="evidence" value="ECO:0007669"/>
    <property type="project" value="UniProtKB-KW"/>
</dbReference>
<keyword evidence="2" id="KW-0560">Oxidoreductase</keyword>
<dbReference type="RefSeq" id="WP_278675716.1">
    <property type="nucleotide sequence ID" value="NZ_DYVT01000100.1"/>
</dbReference>
<dbReference type="Gene3D" id="3.40.250.10">
    <property type="entry name" value="Rhodanese-like domain"/>
    <property type="match status" value="2"/>
</dbReference>
<dbReference type="CDD" id="cd00158">
    <property type="entry name" value="RHOD"/>
    <property type="match status" value="1"/>
</dbReference>
<dbReference type="InterPro" id="IPR036873">
    <property type="entry name" value="Rhodanese-like_dom_sf"/>
</dbReference>
<dbReference type="SUPFAM" id="SSF52821">
    <property type="entry name" value="Rhodanese/Cell cycle control phosphatase"/>
    <property type="match status" value="2"/>
</dbReference>
<proteinExistence type="predicted"/>
<feature type="domain" description="Rhodanese" evidence="1">
    <location>
        <begin position="210"/>
        <end position="292"/>
    </location>
</feature>
<evidence type="ECO:0000313" key="3">
    <source>
        <dbReference type="Proteomes" id="UP000706163"/>
    </source>
</evidence>
<keyword evidence="2" id="KW-0223">Dioxygenase</keyword>